<evidence type="ECO:0000259" key="1">
    <source>
        <dbReference type="SMART" id="SM00849"/>
    </source>
</evidence>
<dbReference type="OrthoDB" id="9781189at2"/>
<dbReference type="Pfam" id="PF12706">
    <property type="entry name" value="Lactamase_B_2"/>
    <property type="match status" value="1"/>
</dbReference>
<dbReference type="PANTHER" id="PTHR42663:SF6">
    <property type="entry name" value="HYDROLASE C777.06C-RELATED"/>
    <property type="match status" value="1"/>
</dbReference>
<keyword evidence="2" id="KW-0378">Hydrolase</keyword>
<organism evidence="2 3">
    <name type="scientific">Acetobacter fabarum</name>
    <dbReference type="NCBI Taxonomy" id="483199"/>
    <lineage>
        <taxon>Bacteria</taxon>
        <taxon>Pseudomonadati</taxon>
        <taxon>Pseudomonadota</taxon>
        <taxon>Alphaproteobacteria</taxon>
        <taxon>Acetobacterales</taxon>
        <taxon>Acetobacteraceae</taxon>
        <taxon>Acetobacter</taxon>
    </lineage>
</organism>
<evidence type="ECO:0000313" key="3">
    <source>
        <dbReference type="Proteomes" id="UP000216151"/>
    </source>
</evidence>
<keyword evidence="3" id="KW-1185">Reference proteome</keyword>
<reference evidence="2 3" key="1">
    <citation type="submission" date="2017-04" db="EMBL/GenBank/DDBJ databases">
        <title>Kefir bacterial isolates.</title>
        <authorList>
            <person name="Kim Y."/>
            <person name="Blasche S."/>
            <person name="Patil K.R."/>
        </authorList>
    </citation>
    <scope>NUCLEOTIDE SEQUENCE [LARGE SCALE GENOMIC DNA]</scope>
    <source>
        <strain evidence="2 3">KR</strain>
    </source>
</reference>
<name>A0A269Y279_9PROT</name>
<dbReference type="GO" id="GO:0016787">
    <property type="term" value="F:hydrolase activity"/>
    <property type="evidence" value="ECO:0007669"/>
    <property type="project" value="UniProtKB-KW"/>
</dbReference>
<feature type="domain" description="Metallo-beta-lactamase" evidence="1">
    <location>
        <begin position="39"/>
        <end position="232"/>
    </location>
</feature>
<dbReference type="Gene3D" id="3.60.15.10">
    <property type="entry name" value="Ribonuclease Z/Hydroxyacylglutathione hydrolase-like"/>
    <property type="match status" value="1"/>
</dbReference>
<dbReference type="SUPFAM" id="SSF56281">
    <property type="entry name" value="Metallo-hydrolase/oxidoreductase"/>
    <property type="match status" value="1"/>
</dbReference>
<dbReference type="AlphaFoldDB" id="A0A269Y279"/>
<accession>A0A269Y279</accession>
<dbReference type="SMART" id="SM00849">
    <property type="entry name" value="Lactamase_B"/>
    <property type="match status" value="1"/>
</dbReference>
<dbReference type="RefSeq" id="WP_095348875.1">
    <property type="nucleotide sequence ID" value="NZ_JBDNMF010000004.1"/>
</dbReference>
<comment type="caution">
    <text evidence="2">The sequence shown here is derived from an EMBL/GenBank/DDBJ whole genome shotgun (WGS) entry which is preliminary data.</text>
</comment>
<dbReference type="InterPro" id="IPR036866">
    <property type="entry name" value="RibonucZ/Hydroxyglut_hydro"/>
</dbReference>
<protein>
    <submittedName>
        <fullName evidence="2">MBL fold metallo-hydrolase</fullName>
    </submittedName>
</protein>
<sequence>MKVSVLGCGGSSGVPALGGPDGHGQWGACDPAEPRNRRSRASIFLRMEDGCGVLVDTGPDLRAQLLAHGISAFENVIYTHTHADHVSGLDELRGINRQIGKAITAYGTAEVLGELQERFAYVFKPHTTPYFFRAVLDAQPILWGEQVNIGGYAFTLFEQNHGYVTSTGLRCGTFAYSTDVVELPEQSVACLRGVRTWMVDCFQKTPHGAHAWFDRVLEWKALIQPERVILTHMGAEMDWGWMREHLPPGVEAAWDGMSFELPDPPHAG</sequence>
<evidence type="ECO:0000313" key="2">
    <source>
        <dbReference type="EMBL" id="PAK79241.1"/>
    </source>
</evidence>
<proteinExistence type="predicted"/>
<dbReference type="InterPro" id="IPR001279">
    <property type="entry name" value="Metallo-B-lactamas"/>
</dbReference>
<dbReference type="CDD" id="cd16279">
    <property type="entry name" value="metallo-hydrolase-like_MBL-fold"/>
    <property type="match status" value="1"/>
</dbReference>
<gene>
    <name evidence="2" type="ORF">B8X00_00555</name>
</gene>
<dbReference type="PANTHER" id="PTHR42663">
    <property type="entry name" value="HYDROLASE C777.06C-RELATED-RELATED"/>
    <property type="match status" value="1"/>
</dbReference>
<dbReference type="EMBL" id="NCXK01000001">
    <property type="protein sequence ID" value="PAK79241.1"/>
    <property type="molecule type" value="Genomic_DNA"/>
</dbReference>
<dbReference type="Proteomes" id="UP000216151">
    <property type="component" value="Unassembled WGS sequence"/>
</dbReference>